<evidence type="ECO:0000313" key="9">
    <source>
        <dbReference type="Proteomes" id="UP000014461"/>
    </source>
</evidence>
<evidence type="ECO:0000256" key="2">
    <source>
        <dbReference type="ARBA" id="ARBA00022475"/>
    </source>
</evidence>
<feature type="domain" description="EamA" evidence="7">
    <location>
        <begin position="71"/>
        <end position="205"/>
    </location>
</feature>
<dbReference type="InterPro" id="IPR050638">
    <property type="entry name" value="AA-Vitamin_Transporters"/>
</dbReference>
<dbReference type="PANTHER" id="PTHR32322:SF18">
    <property type="entry name" value="S-ADENOSYLMETHIONINE_S-ADENOSYLHOMOCYSTEINE TRANSPORTER"/>
    <property type="match status" value="1"/>
</dbReference>
<keyword evidence="9" id="KW-1185">Reference proteome</keyword>
<feature type="transmembrane region" description="Helical" evidence="6">
    <location>
        <begin position="133"/>
        <end position="152"/>
    </location>
</feature>
<keyword evidence="2" id="KW-1003">Cell membrane</keyword>
<name>R9PI13_AGAAL</name>
<feature type="transmembrane region" description="Helical" evidence="6">
    <location>
        <begin position="100"/>
        <end position="121"/>
    </location>
</feature>
<gene>
    <name evidence="8" type="ORF">AALB_0953</name>
</gene>
<keyword evidence="4 6" id="KW-1133">Transmembrane helix</keyword>
<sequence>MFEALRHTSALNTGALYTTLPAITALTSFFILGQALKLQRAVGLTMGTLGALWIVFRGDVNALFALTLNQGDLLFLLGCVALSIYNPLMKKLYQGEPQELMTFWVLTFGSLFLLLLSLNSLNEINWLAVPLKAYAGIGYLALFTTLTTFFLLQIGTVRLGPTKVAAYSYLTPLLVLVLTVSMGFEQLSWRLLPGAILVFFAMLIIQNDNS</sequence>
<evidence type="ECO:0000256" key="3">
    <source>
        <dbReference type="ARBA" id="ARBA00022692"/>
    </source>
</evidence>
<accession>R9PI13</accession>
<dbReference type="STRING" id="1331007.AALB_0953"/>
<dbReference type="AlphaFoldDB" id="R9PI13"/>
<feature type="transmembrane region" description="Helical" evidence="6">
    <location>
        <begin position="187"/>
        <end position="205"/>
    </location>
</feature>
<protein>
    <submittedName>
        <fullName evidence="8">Membrane protein</fullName>
    </submittedName>
</protein>
<feature type="transmembrane region" description="Helical" evidence="6">
    <location>
        <begin position="40"/>
        <end position="56"/>
    </location>
</feature>
<dbReference type="InterPro" id="IPR037185">
    <property type="entry name" value="EmrE-like"/>
</dbReference>
<keyword evidence="3 6" id="KW-0812">Transmembrane</keyword>
<dbReference type="Proteomes" id="UP000014461">
    <property type="component" value="Unassembled WGS sequence"/>
</dbReference>
<dbReference type="RefSeq" id="WP_016400641.1">
    <property type="nucleotide sequence ID" value="NZ_BARX01000004.1"/>
</dbReference>
<organism evidence="8 9">
    <name type="scientific">Agarivorans albus MKT 106</name>
    <dbReference type="NCBI Taxonomy" id="1331007"/>
    <lineage>
        <taxon>Bacteria</taxon>
        <taxon>Pseudomonadati</taxon>
        <taxon>Pseudomonadota</taxon>
        <taxon>Gammaproteobacteria</taxon>
        <taxon>Alteromonadales</taxon>
        <taxon>Alteromonadaceae</taxon>
        <taxon>Agarivorans</taxon>
    </lineage>
</organism>
<dbReference type="GO" id="GO:0005886">
    <property type="term" value="C:plasma membrane"/>
    <property type="evidence" value="ECO:0007669"/>
    <property type="project" value="UniProtKB-SubCell"/>
</dbReference>
<comment type="subcellular location">
    <subcellularLocation>
        <location evidence="1">Cell membrane</location>
        <topology evidence="1">Multi-pass membrane protein</topology>
    </subcellularLocation>
</comment>
<evidence type="ECO:0000256" key="6">
    <source>
        <dbReference type="SAM" id="Phobius"/>
    </source>
</evidence>
<feature type="transmembrane region" description="Helical" evidence="6">
    <location>
        <begin position="15"/>
        <end position="33"/>
    </location>
</feature>
<keyword evidence="5 6" id="KW-0472">Membrane</keyword>
<dbReference type="PANTHER" id="PTHR32322">
    <property type="entry name" value="INNER MEMBRANE TRANSPORTER"/>
    <property type="match status" value="1"/>
</dbReference>
<comment type="caution">
    <text evidence="8">The sequence shown here is derived from an EMBL/GenBank/DDBJ whole genome shotgun (WGS) entry which is preliminary data.</text>
</comment>
<dbReference type="InterPro" id="IPR000620">
    <property type="entry name" value="EamA_dom"/>
</dbReference>
<reference evidence="8" key="1">
    <citation type="journal article" date="2013" name="Genome Announc.">
        <title>Draft Genome Sequence of Agarivorans albus Strain MKT 106T, an Agarolytic Marine Bacterium.</title>
        <authorList>
            <person name="Yasuike M."/>
            <person name="Nakamura Y."/>
            <person name="Kai W."/>
            <person name="Fujiwara A."/>
            <person name="Fukui Y."/>
            <person name="Satomi M."/>
            <person name="Sano M."/>
        </authorList>
    </citation>
    <scope>NUCLEOTIDE SEQUENCE [LARGE SCALE GENOMIC DNA]</scope>
</reference>
<feature type="transmembrane region" description="Helical" evidence="6">
    <location>
        <begin position="62"/>
        <end position="88"/>
    </location>
</feature>
<evidence type="ECO:0000259" key="7">
    <source>
        <dbReference type="Pfam" id="PF00892"/>
    </source>
</evidence>
<evidence type="ECO:0000256" key="1">
    <source>
        <dbReference type="ARBA" id="ARBA00004651"/>
    </source>
</evidence>
<feature type="transmembrane region" description="Helical" evidence="6">
    <location>
        <begin position="164"/>
        <end position="181"/>
    </location>
</feature>
<evidence type="ECO:0000256" key="5">
    <source>
        <dbReference type="ARBA" id="ARBA00023136"/>
    </source>
</evidence>
<dbReference type="Pfam" id="PF00892">
    <property type="entry name" value="EamA"/>
    <property type="match status" value="1"/>
</dbReference>
<dbReference type="EMBL" id="BARX01000004">
    <property type="protein sequence ID" value="GAD00873.1"/>
    <property type="molecule type" value="Genomic_DNA"/>
</dbReference>
<evidence type="ECO:0000256" key="4">
    <source>
        <dbReference type="ARBA" id="ARBA00022989"/>
    </source>
</evidence>
<evidence type="ECO:0000313" key="8">
    <source>
        <dbReference type="EMBL" id="GAD00873.1"/>
    </source>
</evidence>
<proteinExistence type="predicted"/>
<dbReference type="SUPFAM" id="SSF103481">
    <property type="entry name" value="Multidrug resistance efflux transporter EmrE"/>
    <property type="match status" value="2"/>
</dbReference>